<evidence type="ECO:0000313" key="3">
    <source>
        <dbReference type="EMBL" id="RKO83680.1"/>
    </source>
</evidence>
<accession>A0A4P9VZA0</accession>
<feature type="chain" id="PRO_5020326467" evidence="2">
    <location>
        <begin position="21"/>
        <end position="237"/>
    </location>
</feature>
<gene>
    <name evidence="3" type="ORF">BDK51DRAFT_26499</name>
</gene>
<feature type="region of interest" description="Disordered" evidence="1">
    <location>
        <begin position="136"/>
        <end position="237"/>
    </location>
</feature>
<feature type="compositionally biased region" description="Low complexity" evidence="1">
    <location>
        <begin position="190"/>
        <end position="206"/>
    </location>
</feature>
<keyword evidence="2" id="KW-0732">Signal</keyword>
<protein>
    <submittedName>
        <fullName evidence="3">Uncharacterized protein</fullName>
    </submittedName>
</protein>
<evidence type="ECO:0000256" key="1">
    <source>
        <dbReference type="SAM" id="MobiDB-lite"/>
    </source>
</evidence>
<sequence length="237" mass="23667">MHVAKLVSFLLLATAGSAIARPLYPESDPTPESVSIALSSRGLLSHHGSKHHAFKHHGIVHALKKFKKIGRKVLHVVKGGRSHRSGGKHRVGRKIKHALKKGLKTVLGAGDVGAGVGAVAQEAGAYSNMGMGGAVNPPMDPTMSGAGSTTMSDPNASTDPNAATDSSTTDPNAASTDPNAATDGSTDPNATADASTDPSADGSTDPNAAADGSTDPNAAPTDPSASGTDPNAATTSN</sequence>
<dbReference type="AlphaFoldDB" id="A0A4P9VZA0"/>
<dbReference type="Proteomes" id="UP000269721">
    <property type="component" value="Unassembled WGS sequence"/>
</dbReference>
<name>A0A4P9VZA0_9FUNG</name>
<proteinExistence type="predicted"/>
<feature type="compositionally biased region" description="Polar residues" evidence="1">
    <location>
        <begin position="145"/>
        <end position="189"/>
    </location>
</feature>
<reference evidence="4" key="1">
    <citation type="journal article" date="2018" name="Nat. Microbiol.">
        <title>Leveraging single-cell genomics to expand the fungal tree of life.</title>
        <authorList>
            <person name="Ahrendt S.R."/>
            <person name="Quandt C.A."/>
            <person name="Ciobanu D."/>
            <person name="Clum A."/>
            <person name="Salamov A."/>
            <person name="Andreopoulos B."/>
            <person name="Cheng J.F."/>
            <person name="Woyke T."/>
            <person name="Pelin A."/>
            <person name="Henrissat B."/>
            <person name="Reynolds N.K."/>
            <person name="Benny G.L."/>
            <person name="Smith M.E."/>
            <person name="James T.Y."/>
            <person name="Grigoriev I.V."/>
        </authorList>
    </citation>
    <scope>NUCLEOTIDE SEQUENCE [LARGE SCALE GENOMIC DNA]</scope>
</reference>
<feature type="signal peptide" evidence="2">
    <location>
        <begin position="1"/>
        <end position="20"/>
    </location>
</feature>
<dbReference type="EMBL" id="ML000955">
    <property type="protein sequence ID" value="RKO83680.1"/>
    <property type="molecule type" value="Genomic_DNA"/>
</dbReference>
<keyword evidence="4" id="KW-1185">Reference proteome</keyword>
<evidence type="ECO:0000256" key="2">
    <source>
        <dbReference type="SAM" id="SignalP"/>
    </source>
</evidence>
<feature type="compositionally biased region" description="Polar residues" evidence="1">
    <location>
        <begin position="223"/>
        <end position="237"/>
    </location>
</feature>
<organism evidence="3 4">
    <name type="scientific">Blyttiomyces helicus</name>
    <dbReference type="NCBI Taxonomy" id="388810"/>
    <lineage>
        <taxon>Eukaryota</taxon>
        <taxon>Fungi</taxon>
        <taxon>Fungi incertae sedis</taxon>
        <taxon>Chytridiomycota</taxon>
        <taxon>Chytridiomycota incertae sedis</taxon>
        <taxon>Chytridiomycetes</taxon>
        <taxon>Chytridiomycetes incertae sedis</taxon>
        <taxon>Blyttiomyces</taxon>
    </lineage>
</organism>
<evidence type="ECO:0000313" key="4">
    <source>
        <dbReference type="Proteomes" id="UP000269721"/>
    </source>
</evidence>